<dbReference type="InterPro" id="IPR050584">
    <property type="entry name" value="Cholesterol_7-desaturase"/>
</dbReference>
<dbReference type="RefSeq" id="WP_075084992.1">
    <property type="nucleotide sequence ID" value="NZ_CP042912.1"/>
</dbReference>
<dbReference type="Pfam" id="PF00355">
    <property type="entry name" value="Rieske"/>
    <property type="match status" value="1"/>
</dbReference>
<dbReference type="EC" id="1.14.14.-" evidence="7"/>
<reference evidence="7 8" key="1">
    <citation type="submission" date="2019-08" db="EMBL/GenBank/DDBJ databases">
        <title>Deep-cultivation of Planctomycetes and their phenomic and genomic characterization uncovers novel biology.</title>
        <authorList>
            <person name="Wiegand S."/>
            <person name="Jogler M."/>
            <person name="Boedeker C."/>
            <person name="Pinto D."/>
            <person name="Vollmers J."/>
            <person name="Rivas-Marin E."/>
            <person name="Kohn T."/>
            <person name="Peeters S.H."/>
            <person name="Heuer A."/>
            <person name="Rast P."/>
            <person name="Oberbeckmann S."/>
            <person name="Bunk B."/>
            <person name="Jeske O."/>
            <person name="Meyerdierks A."/>
            <person name="Storesund J.E."/>
            <person name="Kallscheuer N."/>
            <person name="Luecker S."/>
            <person name="Lage O.M."/>
            <person name="Pohl T."/>
            <person name="Merkel B.J."/>
            <person name="Hornburger P."/>
            <person name="Mueller R.-W."/>
            <person name="Bruemmer F."/>
            <person name="Labrenz M."/>
            <person name="Spormann A.M."/>
            <person name="Op den Camp H."/>
            <person name="Overmann J."/>
            <person name="Amann R."/>
            <person name="Jetten M.S.M."/>
            <person name="Mascher T."/>
            <person name="Medema M.H."/>
            <person name="Devos D.P."/>
            <person name="Kaster A.-K."/>
            <person name="Ovreas L."/>
            <person name="Rohde M."/>
            <person name="Galperin M.Y."/>
            <person name="Jogler C."/>
        </authorList>
    </citation>
    <scope>NUCLEOTIDE SEQUENCE [LARGE SCALE GENOMIC DNA]</scope>
    <source>
        <strain evidence="7 8">FC18</strain>
    </source>
</reference>
<keyword evidence="3 7" id="KW-0560">Oxidoreductase</keyword>
<dbReference type="CDD" id="cd03469">
    <property type="entry name" value="Rieske_RO_Alpha_N"/>
    <property type="match status" value="1"/>
</dbReference>
<evidence type="ECO:0000256" key="3">
    <source>
        <dbReference type="ARBA" id="ARBA00023002"/>
    </source>
</evidence>
<dbReference type="Gene3D" id="2.102.10.10">
    <property type="entry name" value="Rieske [2Fe-2S] iron-sulphur domain"/>
    <property type="match status" value="1"/>
</dbReference>
<dbReference type="STRING" id="980251.GCA_001642875_02558"/>
<gene>
    <name evidence="7" type="primary">tsaM1</name>
    <name evidence="7" type="ORF">MFFC18_28410</name>
</gene>
<dbReference type="Gene3D" id="3.90.380.10">
    <property type="entry name" value="Naphthalene 1,2-dioxygenase Alpha Subunit, Chain A, domain 1"/>
    <property type="match status" value="1"/>
</dbReference>
<dbReference type="EMBL" id="CP042912">
    <property type="protein sequence ID" value="QEG22953.1"/>
    <property type="molecule type" value="Genomic_DNA"/>
</dbReference>
<accession>A0A5B9PKN1</accession>
<dbReference type="Pfam" id="PF19112">
    <property type="entry name" value="VanA_C"/>
    <property type="match status" value="1"/>
</dbReference>
<evidence type="ECO:0000256" key="2">
    <source>
        <dbReference type="ARBA" id="ARBA00022723"/>
    </source>
</evidence>
<keyword evidence="7" id="KW-0503">Monooxygenase</keyword>
<evidence type="ECO:0000256" key="1">
    <source>
        <dbReference type="ARBA" id="ARBA00022714"/>
    </source>
</evidence>
<dbReference type="GO" id="GO:0046872">
    <property type="term" value="F:metal ion binding"/>
    <property type="evidence" value="ECO:0007669"/>
    <property type="project" value="UniProtKB-KW"/>
</dbReference>
<dbReference type="InterPro" id="IPR036922">
    <property type="entry name" value="Rieske_2Fe-2S_sf"/>
</dbReference>
<dbReference type="PANTHER" id="PTHR21266:SF60">
    <property type="entry name" value="3-KETOSTEROID-9-ALPHA-MONOOXYGENASE, OXYGENASE COMPONENT"/>
    <property type="match status" value="1"/>
</dbReference>
<keyword evidence="8" id="KW-1185">Reference proteome</keyword>
<keyword evidence="4" id="KW-0408">Iron</keyword>
<evidence type="ECO:0000256" key="4">
    <source>
        <dbReference type="ARBA" id="ARBA00023004"/>
    </source>
</evidence>
<dbReference type="PROSITE" id="PS51296">
    <property type="entry name" value="RIESKE"/>
    <property type="match status" value="1"/>
</dbReference>
<evidence type="ECO:0000313" key="7">
    <source>
        <dbReference type="EMBL" id="QEG22953.1"/>
    </source>
</evidence>
<name>A0A5B9PKN1_9BACT</name>
<dbReference type="InterPro" id="IPR044043">
    <property type="entry name" value="VanA_C_cat"/>
</dbReference>
<protein>
    <submittedName>
        <fullName evidence="7">Toluene-4-sulfonate monooxygenase system iron-sulfur subunit TsaM1</fullName>
        <ecNumber evidence="7">1.14.14.-</ecNumber>
    </submittedName>
</protein>
<proteinExistence type="predicted"/>
<sequence length="346" mass="39113">MFSSIGNLSQHWHVVATASEIGTGRSLKRKIYGQPLLIWRDESRKLHVLLDCCAHKRAPLEVKDFHQNQIVCPYHGWEYDAEGALTKVPSSPDACDKLKCSLPSFPVVESAGFVWVYLGDGTPENEIPDIEEFIGSGWGSKFKTMSFETTEELLIDNFMDPTHTALVHDGLIRSSQNSTWHEMSITTHSHGVRVDYAEQEESVGIGLRMLFGRSMKVRHADEFLMPNLVKVTYWFNGEPRFLALIACTPLEGLDAAPTRAFVQLRYRFGALNYAIKPFLGVLANKVLKQDFEITRDQFRNMQDCPEQKEHLVAADAVAARVSVFRQNAVQKLAPPDQSTQTLRLQF</sequence>
<dbReference type="GO" id="GO:0004497">
    <property type="term" value="F:monooxygenase activity"/>
    <property type="evidence" value="ECO:0007669"/>
    <property type="project" value="UniProtKB-KW"/>
</dbReference>
<dbReference type="Proteomes" id="UP000322214">
    <property type="component" value="Chromosome"/>
</dbReference>
<organism evidence="7 8">
    <name type="scientific">Mariniblastus fucicola</name>
    <dbReference type="NCBI Taxonomy" id="980251"/>
    <lineage>
        <taxon>Bacteria</taxon>
        <taxon>Pseudomonadati</taxon>
        <taxon>Planctomycetota</taxon>
        <taxon>Planctomycetia</taxon>
        <taxon>Pirellulales</taxon>
        <taxon>Pirellulaceae</taxon>
        <taxon>Mariniblastus</taxon>
    </lineage>
</organism>
<dbReference type="SUPFAM" id="SSF50022">
    <property type="entry name" value="ISP domain"/>
    <property type="match status" value="1"/>
</dbReference>
<keyword evidence="1" id="KW-0001">2Fe-2S</keyword>
<dbReference type="InterPro" id="IPR017941">
    <property type="entry name" value="Rieske_2Fe-2S"/>
</dbReference>
<feature type="domain" description="Rieske" evidence="6">
    <location>
        <begin position="13"/>
        <end position="116"/>
    </location>
</feature>
<keyword evidence="5" id="KW-0411">Iron-sulfur</keyword>
<dbReference type="SUPFAM" id="SSF55961">
    <property type="entry name" value="Bet v1-like"/>
    <property type="match status" value="1"/>
</dbReference>
<dbReference type="KEGG" id="mff:MFFC18_28410"/>
<keyword evidence="2" id="KW-0479">Metal-binding</keyword>
<dbReference type="AlphaFoldDB" id="A0A5B9PKN1"/>
<evidence type="ECO:0000259" key="6">
    <source>
        <dbReference type="PROSITE" id="PS51296"/>
    </source>
</evidence>
<dbReference type="GO" id="GO:0051537">
    <property type="term" value="F:2 iron, 2 sulfur cluster binding"/>
    <property type="evidence" value="ECO:0007669"/>
    <property type="project" value="UniProtKB-KW"/>
</dbReference>
<dbReference type="PANTHER" id="PTHR21266">
    <property type="entry name" value="IRON-SULFUR DOMAIN CONTAINING PROTEIN"/>
    <property type="match status" value="1"/>
</dbReference>
<evidence type="ECO:0000313" key="8">
    <source>
        <dbReference type="Proteomes" id="UP000322214"/>
    </source>
</evidence>
<evidence type="ECO:0000256" key="5">
    <source>
        <dbReference type="ARBA" id="ARBA00023014"/>
    </source>
</evidence>